<accession>A0A072UG38</accession>
<keyword evidence="3" id="KW-1185">Reference proteome</keyword>
<dbReference type="HOGENOM" id="CLU_2472478_0_0_1"/>
<protein>
    <submittedName>
        <fullName evidence="1 2">Uncharacterized protein</fullName>
    </submittedName>
</protein>
<reference evidence="1 3" key="2">
    <citation type="journal article" date="2014" name="BMC Genomics">
        <title>An improved genome release (version Mt4.0) for the model legume Medicago truncatula.</title>
        <authorList>
            <person name="Tang H."/>
            <person name="Krishnakumar V."/>
            <person name="Bidwell S."/>
            <person name="Rosen B."/>
            <person name="Chan A."/>
            <person name="Zhou S."/>
            <person name="Gentzbittel L."/>
            <person name="Childs K.L."/>
            <person name="Yandell M."/>
            <person name="Gundlach H."/>
            <person name="Mayer K.F."/>
            <person name="Schwartz D.C."/>
            <person name="Town C.D."/>
        </authorList>
    </citation>
    <scope>GENOME REANNOTATION</scope>
    <source>
        <strain evidence="1">A17</strain>
        <strain evidence="2 3">cv. Jemalong A17</strain>
    </source>
</reference>
<gene>
    <name evidence="1" type="ordered locus">MTR_5g064845</name>
</gene>
<dbReference type="Proteomes" id="UP000002051">
    <property type="component" value="Chromosome 5"/>
</dbReference>
<organism evidence="1 3">
    <name type="scientific">Medicago truncatula</name>
    <name type="common">Barrel medic</name>
    <name type="synonym">Medicago tribuloides</name>
    <dbReference type="NCBI Taxonomy" id="3880"/>
    <lineage>
        <taxon>Eukaryota</taxon>
        <taxon>Viridiplantae</taxon>
        <taxon>Streptophyta</taxon>
        <taxon>Embryophyta</taxon>
        <taxon>Tracheophyta</taxon>
        <taxon>Spermatophyta</taxon>
        <taxon>Magnoliopsida</taxon>
        <taxon>eudicotyledons</taxon>
        <taxon>Gunneridae</taxon>
        <taxon>Pentapetalae</taxon>
        <taxon>rosids</taxon>
        <taxon>fabids</taxon>
        <taxon>Fabales</taxon>
        <taxon>Fabaceae</taxon>
        <taxon>Papilionoideae</taxon>
        <taxon>50 kb inversion clade</taxon>
        <taxon>NPAAA clade</taxon>
        <taxon>Hologalegina</taxon>
        <taxon>IRL clade</taxon>
        <taxon>Trifolieae</taxon>
        <taxon>Medicago</taxon>
    </lineage>
</organism>
<dbReference type="EnsemblPlants" id="KEH28103">
    <property type="protein sequence ID" value="KEH28103"/>
    <property type="gene ID" value="MTR_5g064845"/>
</dbReference>
<reference evidence="1 3" key="1">
    <citation type="journal article" date="2011" name="Nature">
        <title>The Medicago genome provides insight into the evolution of rhizobial symbioses.</title>
        <authorList>
            <person name="Young N.D."/>
            <person name="Debelle F."/>
            <person name="Oldroyd G.E."/>
            <person name="Geurts R."/>
            <person name="Cannon S.B."/>
            <person name="Udvardi M.K."/>
            <person name="Benedito V.A."/>
            <person name="Mayer K.F."/>
            <person name="Gouzy J."/>
            <person name="Schoof H."/>
            <person name="Van de Peer Y."/>
            <person name="Proost S."/>
            <person name="Cook D.R."/>
            <person name="Meyers B.C."/>
            <person name="Spannagl M."/>
            <person name="Cheung F."/>
            <person name="De Mita S."/>
            <person name="Krishnakumar V."/>
            <person name="Gundlach H."/>
            <person name="Zhou S."/>
            <person name="Mudge J."/>
            <person name="Bharti A.K."/>
            <person name="Murray J.D."/>
            <person name="Naoumkina M.A."/>
            <person name="Rosen B."/>
            <person name="Silverstein K.A."/>
            <person name="Tang H."/>
            <person name="Rombauts S."/>
            <person name="Zhao P.X."/>
            <person name="Zhou P."/>
            <person name="Barbe V."/>
            <person name="Bardou P."/>
            <person name="Bechner M."/>
            <person name="Bellec A."/>
            <person name="Berger A."/>
            <person name="Berges H."/>
            <person name="Bidwell S."/>
            <person name="Bisseling T."/>
            <person name="Choisne N."/>
            <person name="Couloux A."/>
            <person name="Denny R."/>
            <person name="Deshpande S."/>
            <person name="Dai X."/>
            <person name="Doyle J.J."/>
            <person name="Dudez A.M."/>
            <person name="Farmer A.D."/>
            <person name="Fouteau S."/>
            <person name="Franken C."/>
            <person name="Gibelin C."/>
            <person name="Gish J."/>
            <person name="Goldstein S."/>
            <person name="Gonzalez A.J."/>
            <person name="Green P.J."/>
            <person name="Hallab A."/>
            <person name="Hartog M."/>
            <person name="Hua A."/>
            <person name="Humphray S.J."/>
            <person name="Jeong D.H."/>
            <person name="Jing Y."/>
            <person name="Jocker A."/>
            <person name="Kenton S.M."/>
            <person name="Kim D.J."/>
            <person name="Klee K."/>
            <person name="Lai H."/>
            <person name="Lang C."/>
            <person name="Lin S."/>
            <person name="Macmil S.L."/>
            <person name="Magdelenat G."/>
            <person name="Matthews L."/>
            <person name="McCorrison J."/>
            <person name="Monaghan E.L."/>
            <person name="Mun J.H."/>
            <person name="Najar F.Z."/>
            <person name="Nicholson C."/>
            <person name="Noirot C."/>
            <person name="O'Bleness M."/>
            <person name="Paule C.R."/>
            <person name="Poulain J."/>
            <person name="Prion F."/>
            <person name="Qin B."/>
            <person name="Qu C."/>
            <person name="Retzel E.F."/>
            <person name="Riddle C."/>
            <person name="Sallet E."/>
            <person name="Samain S."/>
            <person name="Samson N."/>
            <person name="Sanders I."/>
            <person name="Saurat O."/>
            <person name="Scarpelli C."/>
            <person name="Schiex T."/>
            <person name="Segurens B."/>
            <person name="Severin A.J."/>
            <person name="Sherrier D.J."/>
            <person name="Shi R."/>
            <person name="Sims S."/>
            <person name="Singer S.R."/>
            <person name="Sinharoy S."/>
            <person name="Sterck L."/>
            <person name="Viollet A."/>
            <person name="Wang B.B."/>
            <person name="Wang K."/>
            <person name="Wang M."/>
            <person name="Wang X."/>
            <person name="Warfsmann J."/>
            <person name="Weissenbach J."/>
            <person name="White D.D."/>
            <person name="White J.D."/>
            <person name="Wiley G.B."/>
            <person name="Wincker P."/>
            <person name="Xing Y."/>
            <person name="Yang L."/>
            <person name="Yao Z."/>
            <person name="Ying F."/>
            <person name="Zhai J."/>
            <person name="Zhou L."/>
            <person name="Zuber A."/>
            <person name="Denarie J."/>
            <person name="Dixon R.A."/>
            <person name="May G.D."/>
            <person name="Schwartz D.C."/>
            <person name="Rogers J."/>
            <person name="Quetier F."/>
            <person name="Town C.D."/>
            <person name="Roe B.A."/>
        </authorList>
    </citation>
    <scope>NUCLEOTIDE SEQUENCE [LARGE SCALE GENOMIC DNA]</scope>
    <source>
        <strain evidence="1">A17</strain>
        <strain evidence="2 3">cv. Jemalong A17</strain>
    </source>
</reference>
<evidence type="ECO:0000313" key="3">
    <source>
        <dbReference type="Proteomes" id="UP000002051"/>
    </source>
</evidence>
<evidence type="ECO:0000313" key="2">
    <source>
        <dbReference type="EnsemblPlants" id="KEH28103"/>
    </source>
</evidence>
<proteinExistence type="predicted"/>
<name>A0A072UG38_MEDTR</name>
<sequence>MAIASQMLYGFESLLVGWTINELTYHKRWTPMMQIKEEFYDVIIRKLYGNVEVNEEITTLTSTLKRLIMEIRTRTLTKILKNIPHIEE</sequence>
<dbReference type="EMBL" id="CM001221">
    <property type="protein sequence ID" value="KEH28103.1"/>
    <property type="molecule type" value="Genomic_DNA"/>
</dbReference>
<dbReference type="AlphaFoldDB" id="A0A072UG38"/>
<evidence type="ECO:0000313" key="1">
    <source>
        <dbReference type="EMBL" id="KEH28103.1"/>
    </source>
</evidence>
<reference evidence="2" key="3">
    <citation type="submission" date="2015-04" db="UniProtKB">
        <authorList>
            <consortium name="EnsemblPlants"/>
        </authorList>
    </citation>
    <scope>IDENTIFICATION</scope>
    <source>
        <strain evidence="2">cv. Jemalong A17</strain>
    </source>
</reference>